<evidence type="ECO:0000313" key="1">
    <source>
        <dbReference type="EMBL" id="CAB1414785.1"/>
    </source>
</evidence>
<sequence length="178" mass="19251">MWRKVAGAEERSRQEIIPAGVTESKSLPKHNRTRATLIPVRGTAGVPGGWLRLSASSARIVGILTDDGDFFLGTEGPATSSCAARVPSPESSCHHRVVCADTSRRMFGPVDRSTLLGSSENQLNMVKLPSDTDRKRWAHCQQTSEQTTPPSAKVKTLSLLHCDCGALKTRIYGSSHLV</sequence>
<protein>
    <submittedName>
        <fullName evidence="1">Uncharacterized protein</fullName>
    </submittedName>
</protein>
<proteinExistence type="predicted"/>
<keyword evidence="2" id="KW-1185">Reference proteome</keyword>
<dbReference type="Proteomes" id="UP001153269">
    <property type="component" value="Unassembled WGS sequence"/>
</dbReference>
<evidence type="ECO:0000313" key="2">
    <source>
        <dbReference type="Proteomes" id="UP001153269"/>
    </source>
</evidence>
<dbReference type="AlphaFoldDB" id="A0A9N7TKM2"/>
<name>A0A9N7TKM2_PLEPL</name>
<accession>A0A9N7TKM2</accession>
<comment type="caution">
    <text evidence="1">The sequence shown here is derived from an EMBL/GenBank/DDBJ whole genome shotgun (WGS) entry which is preliminary data.</text>
</comment>
<dbReference type="EMBL" id="CADEAL010000124">
    <property type="protein sequence ID" value="CAB1414785.1"/>
    <property type="molecule type" value="Genomic_DNA"/>
</dbReference>
<organism evidence="1 2">
    <name type="scientific">Pleuronectes platessa</name>
    <name type="common">European plaice</name>
    <dbReference type="NCBI Taxonomy" id="8262"/>
    <lineage>
        <taxon>Eukaryota</taxon>
        <taxon>Metazoa</taxon>
        <taxon>Chordata</taxon>
        <taxon>Craniata</taxon>
        <taxon>Vertebrata</taxon>
        <taxon>Euteleostomi</taxon>
        <taxon>Actinopterygii</taxon>
        <taxon>Neopterygii</taxon>
        <taxon>Teleostei</taxon>
        <taxon>Neoteleostei</taxon>
        <taxon>Acanthomorphata</taxon>
        <taxon>Carangaria</taxon>
        <taxon>Pleuronectiformes</taxon>
        <taxon>Pleuronectoidei</taxon>
        <taxon>Pleuronectidae</taxon>
        <taxon>Pleuronectes</taxon>
    </lineage>
</organism>
<reference evidence="1" key="1">
    <citation type="submission" date="2020-03" db="EMBL/GenBank/DDBJ databases">
        <authorList>
            <person name="Weist P."/>
        </authorList>
    </citation>
    <scope>NUCLEOTIDE SEQUENCE</scope>
</reference>
<gene>
    <name evidence="1" type="ORF">PLEPLA_LOCUS2497</name>
</gene>